<accession>A0ABW3YNM9</accession>
<dbReference type="Proteomes" id="UP001597260">
    <property type="component" value="Unassembled WGS sequence"/>
</dbReference>
<dbReference type="RefSeq" id="WP_377577091.1">
    <property type="nucleotide sequence ID" value="NZ_JBHTMP010000069.1"/>
</dbReference>
<evidence type="ECO:0000313" key="3">
    <source>
        <dbReference type="Proteomes" id="UP001597260"/>
    </source>
</evidence>
<feature type="coiled-coil region" evidence="1">
    <location>
        <begin position="457"/>
        <end position="512"/>
    </location>
</feature>
<organism evidence="2 3">
    <name type="scientific">Micromonospora sonneratiae</name>
    <dbReference type="NCBI Taxonomy" id="1184706"/>
    <lineage>
        <taxon>Bacteria</taxon>
        <taxon>Bacillati</taxon>
        <taxon>Actinomycetota</taxon>
        <taxon>Actinomycetes</taxon>
        <taxon>Micromonosporales</taxon>
        <taxon>Micromonosporaceae</taxon>
        <taxon>Micromonospora</taxon>
    </lineage>
</organism>
<reference evidence="3" key="1">
    <citation type="journal article" date="2019" name="Int. J. Syst. Evol. Microbiol.">
        <title>The Global Catalogue of Microorganisms (GCM) 10K type strain sequencing project: providing services to taxonomists for standard genome sequencing and annotation.</title>
        <authorList>
            <consortium name="The Broad Institute Genomics Platform"/>
            <consortium name="The Broad Institute Genome Sequencing Center for Infectious Disease"/>
            <person name="Wu L."/>
            <person name="Ma J."/>
        </authorList>
    </citation>
    <scope>NUCLEOTIDE SEQUENCE [LARGE SCALE GENOMIC DNA]</scope>
    <source>
        <strain evidence="3">JCM 31037</strain>
    </source>
</reference>
<evidence type="ECO:0008006" key="4">
    <source>
        <dbReference type="Google" id="ProtNLM"/>
    </source>
</evidence>
<gene>
    <name evidence="2" type="ORF">ACFQ4H_29300</name>
</gene>
<dbReference type="EMBL" id="JBHTMP010000069">
    <property type="protein sequence ID" value="MFD1325191.1"/>
    <property type="molecule type" value="Genomic_DNA"/>
</dbReference>
<evidence type="ECO:0000313" key="2">
    <source>
        <dbReference type="EMBL" id="MFD1325191.1"/>
    </source>
</evidence>
<sequence>MSGDLMPTETAAAMPPDNRHRLELIEVELVGGHPPILFRPGFNLIHGDQTTGKTTLVKLIRAMLGSMPKKLPPEVVEHVTAIRGRVYLGPAIWNVYRPRTTTADALVEVSEEEPAANREPVSLRLPVKGRTRSYSLFLLDQLGIPAIDVPKGSKTANGAADPVTMTDWLTYCIITGNEIDTELMGSGDNWQNNKRQWVFQLAYGLYDPAEAHQRARLRSLELQIAGFDQAAEVREKFLAETPFADRNVLQEHIAARRHELERVIAERSAIAQEVVAIPGVEEIRRTLLAARTRRADLADRVTRIRAQLQDLHDLHKQLSSQSARFTRAIVADEWLVDFDFLVCPRCGNDVVPARTEPDKCYLCLQHPRPAPSRADMLAEQDRIANQITETADVINNRSNALSTLESEVRNLDVTISEIARQLDRHTTAFVSDRANALEHSAAQQARLESEIRNFRTYAELLERHERDLENREELQEQLDAVKAQLKSRKLDLGEGEENIKALERRLLEYLRKLRPGGLGGQLTVSINRTTYEPIVSGRAFEELSSQGLTTLVNIAHALAHHTVAIDRNLPMPGLLILDGVSANAGHEGFDLDRVSDVYRLLSDVGKRYRGRLQIVAVDNEVDRSIILQYAKFSVLTLTQEKKLIRPDQSSNR</sequence>
<dbReference type="Gene3D" id="3.40.50.300">
    <property type="entry name" value="P-loop containing nucleotide triphosphate hydrolases"/>
    <property type="match status" value="1"/>
</dbReference>
<keyword evidence="3" id="KW-1185">Reference proteome</keyword>
<name>A0ABW3YNM9_9ACTN</name>
<dbReference type="InterPro" id="IPR027417">
    <property type="entry name" value="P-loop_NTPase"/>
</dbReference>
<keyword evidence="1" id="KW-0175">Coiled coil</keyword>
<evidence type="ECO:0000256" key="1">
    <source>
        <dbReference type="SAM" id="Coils"/>
    </source>
</evidence>
<dbReference type="SUPFAM" id="SSF52540">
    <property type="entry name" value="P-loop containing nucleoside triphosphate hydrolases"/>
    <property type="match status" value="1"/>
</dbReference>
<proteinExistence type="predicted"/>
<comment type="caution">
    <text evidence="2">The sequence shown here is derived from an EMBL/GenBank/DDBJ whole genome shotgun (WGS) entry which is preliminary data.</text>
</comment>
<protein>
    <recommendedName>
        <fullName evidence="4">AAA domain-containing protein</fullName>
    </recommendedName>
</protein>